<evidence type="ECO:0000256" key="1">
    <source>
        <dbReference type="ARBA" id="ARBA00022460"/>
    </source>
</evidence>
<dbReference type="EnsemblMetazoa" id="AALFPA23_008506.R11490">
    <property type="protein sequence ID" value="AALFPA23_008506.P11490"/>
    <property type="gene ID" value="AALFPA23_008506"/>
</dbReference>
<dbReference type="RefSeq" id="XP_062715124.1">
    <property type="nucleotide sequence ID" value="XM_062859140.1"/>
</dbReference>
<dbReference type="InterPro" id="IPR051217">
    <property type="entry name" value="Insect_Cuticle_Struc_Prot"/>
</dbReference>
<evidence type="ECO:0000256" key="3">
    <source>
        <dbReference type="SAM" id="MobiDB-lite"/>
    </source>
</evidence>
<evidence type="ECO:0000256" key="4">
    <source>
        <dbReference type="SAM" id="SignalP"/>
    </source>
</evidence>
<dbReference type="PROSITE" id="PS51155">
    <property type="entry name" value="CHIT_BIND_RR_2"/>
    <property type="match status" value="1"/>
</dbReference>
<evidence type="ECO:0008006" key="7">
    <source>
        <dbReference type="Google" id="ProtNLM"/>
    </source>
</evidence>
<accession>A0ABM1YES3</accession>
<dbReference type="PANTHER" id="PTHR12236">
    <property type="entry name" value="STRUCTURAL CONTITUENT OF CUTICLE"/>
    <property type="match status" value="1"/>
</dbReference>
<dbReference type="PANTHER" id="PTHR12236:SF79">
    <property type="entry name" value="CUTICULAR PROTEIN 50CB-RELATED"/>
    <property type="match status" value="1"/>
</dbReference>
<dbReference type="EnsemblMetazoa" id="AALFPA23_008506.R11488">
    <property type="protein sequence ID" value="AALFPA23_008506.P11488"/>
    <property type="gene ID" value="AALFPA23_008506"/>
</dbReference>
<reference evidence="5" key="2">
    <citation type="submission" date="2025-05" db="UniProtKB">
        <authorList>
            <consortium name="EnsemblMetazoa"/>
        </authorList>
    </citation>
    <scope>IDENTIFICATION</scope>
    <source>
        <strain evidence="5">Foshan</strain>
    </source>
</reference>
<dbReference type="Proteomes" id="UP000069940">
    <property type="component" value="Unassembled WGS sequence"/>
</dbReference>
<dbReference type="RefSeq" id="XP_062715122.1">
    <property type="nucleotide sequence ID" value="XM_062859138.1"/>
</dbReference>
<feature type="region of interest" description="Disordered" evidence="3">
    <location>
        <begin position="443"/>
        <end position="469"/>
    </location>
</feature>
<keyword evidence="1 2" id="KW-0193">Cuticle</keyword>
<organism evidence="5 6">
    <name type="scientific">Aedes albopictus</name>
    <name type="common">Asian tiger mosquito</name>
    <name type="synonym">Stegomyia albopicta</name>
    <dbReference type="NCBI Taxonomy" id="7160"/>
    <lineage>
        <taxon>Eukaryota</taxon>
        <taxon>Metazoa</taxon>
        <taxon>Ecdysozoa</taxon>
        <taxon>Arthropoda</taxon>
        <taxon>Hexapoda</taxon>
        <taxon>Insecta</taxon>
        <taxon>Pterygota</taxon>
        <taxon>Neoptera</taxon>
        <taxon>Endopterygota</taxon>
        <taxon>Diptera</taxon>
        <taxon>Nematocera</taxon>
        <taxon>Culicoidea</taxon>
        <taxon>Culicidae</taxon>
        <taxon>Culicinae</taxon>
        <taxon>Aedini</taxon>
        <taxon>Aedes</taxon>
        <taxon>Stegomyia</taxon>
    </lineage>
</organism>
<dbReference type="RefSeq" id="XP_062715123.1">
    <property type="nucleotide sequence ID" value="XM_062859139.1"/>
</dbReference>
<reference evidence="6" key="1">
    <citation type="journal article" date="2015" name="Proc. Natl. Acad. Sci. U.S.A.">
        <title>Genome sequence of the Asian Tiger mosquito, Aedes albopictus, reveals insights into its biology, genetics, and evolution.</title>
        <authorList>
            <person name="Chen X.G."/>
            <person name="Jiang X."/>
            <person name="Gu J."/>
            <person name="Xu M."/>
            <person name="Wu Y."/>
            <person name="Deng Y."/>
            <person name="Zhang C."/>
            <person name="Bonizzoni M."/>
            <person name="Dermauw W."/>
            <person name="Vontas J."/>
            <person name="Armbruster P."/>
            <person name="Huang X."/>
            <person name="Yang Y."/>
            <person name="Zhang H."/>
            <person name="He W."/>
            <person name="Peng H."/>
            <person name="Liu Y."/>
            <person name="Wu K."/>
            <person name="Chen J."/>
            <person name="Lirakis M."/>
            <person name="Topalis P."/>
            <person name="Van Leeuwen T."/>
            <person name="Hall A.B."/>
            <person name="Jiang X."/>
            <person name="Thorpe C."/>
            <person name="Mueller R.L."/>
            <person name="Sun C."/>
            <person name="Waterhouse R.M."/>
            <person name="Yan G."/>
            <person name="Tu Z.J."/>
            <person name="Fang X."/>
            <person name="James A.A."/>
        </authorList>
    </citation>
    <scope>NUCLEOTIDE SEQUENCE [LARGE SCALE GENOMIC DNA]</scope>
    <source>
        <strain evidence="6">Foshan</strain>
    </source>
</reference>
<proteinExistence type="predicted"/>
<sequence length="469" mass="52009">MRLKMNVNLRMKLALVLSLTLSPICAVSAIETPEPSSLLRPRDINPHPYGNAYEGVSIFDKSIITNSEKFMENLLNQAPIQFPRVTDSAAMNALPHPYEKFALKERLAKTERFSGGDNQIVKPAYRALAKYAARVLNGQVGNTLAEDELDHYNEATNLKKHYAFSYTVKDSASGDDFSHTQQQQIDGAVKGSYKVQLPDGRMQIVKYIADNNGYRADVTYENDNGQNTFNHVTAAPTVIQRPIAAVPVASPLESAQPIYNYYKRLQQSQQYVQRPVPIRQARPQQTIYYSQATPTQIPAPYYPAQLRVNDVKIHSYNTGPHANSLIRSTIAPSQGSYITYQPASNIAYVSSTPNPVQIQSNTLAQAGLIPVVVTTAQPAPYPVYRDINVTPPSIGPTLRRTTIYANQATPRPIAYTPVAPAAVQSSQPVADYDYVQIPASNHVYKRNTDKDSQVTKSSVQSQHKKKSLE</sequence>
<evidence type="ECO:0000313" key="5">
    <source>
        <dbReference type="EnsemblMetazoa" id="AALFPA23_008506.P11488"/>
    </source>
</evidence>
<name>A0ABM1YES3_AEDAL</name>
<dbReference type="PROSITE" id="PS00233">
    <property type="entry name" value="CHIT_BIND_RR_1"/>
    <property type="match status" value="1"/>
</dbReference>
<evidence type="ECO:0000313" key="6">
    <source>
        <dbReference type="Proteomes" id="UP000069940"/>
    </source>
</evidence>
<dbReference type="Pfam" id="PF00379">
    <property type="entry name" value="Chitin_bind_4"/>
    <property type="match status" value="1"/>
</dbReference>
<keyword evidence="4" id="KW-0732">Signal</keyword>
<keyword evidence="6" id="KW-1185">Reference proteome</keyword>
<protein>
    <recommendedName>
        <fullName evidence="7">Cuticle protein</fullName>
    </recommendedName>
</protein>
<feature type="chain" id="PRO_5045023538" description="Cuticle protein" evidence="4">
    <location>
        <begin position="30"/>
        <end position="469"/>
    </location>
</feature>
<feature type="signal peptide" evidence="4">
    <location>
        <begin position="1"/>
        <end position="29"/>
    </location>
</feature>
<evidence type="ECO:0000256" key="2">
    <source>
        <dbReference type="PROSITE-ProRule" id="PRU00497"/>
    </source>
</evidence>
<dbReference type="GeneID" id="109418545"/>
<dbReference type="EnsemblMetazoa" id="AALFPA23_008506.R11489">
    <property type="protein sequence ID" value="AALFPA23_008506.P11489"/>
    <property type="gene ID" value="AALFPA23_008506"/>
</dbReference>
<dbReference type="InterPro" id="IPR000618">
    <property type="entry name" value="Insect_cuticle"/>
</dbReference>
<dbReference type="InterPro" id="IPR031311">
    <property type="entry name" value="CHIT_BIND_RR_consensus"/>
</dbReference>